<dbReference type="InterPro" id="IPR006143">
    <property type="entry name" value="RND_pump_MFP"/>
</dbReference>
<dbReference type="Proteomes" id="UP000427769">
    <property type="component" value="Chromosome"/>
</dbReference>
<dbReference type="PANTHER" id="PTHR30469:SF16">
    <property type="entry name" value="HAE1 FAMILY EFFLUX PUMP MFP COMPONENT"/>
    <property type="match status" value="1"/>
</dbReference>
<keyword evidence="4" id="KW-0175">Coiled coil</keyword>
<evidence type="ECO:0000313" key="9">
    <source>
        <dbReference type="EMBL" id="BBO75532.1"/>
    </source>
</evidence>
<dbReference type="FunFam" id="2.40.30.170:FF:000010">
    <property type="entry name" value="Efflux RND transporter periplasmic adaptor subunit"/>
    <property type="match status" value="1"/>
</dbReference>
<keyword evidence="5" id="KW-0732">Signal</keyword>
<dbReference type="SUPFAM" id="SSF111369">
    <property type="entry name" value="HlyD-like secretion proteins"/>
    <property type="match status" value="1"/>
</dbReference>
<protein>
    <submittedName>
        <fullName evidence="9">MexH family multidrug efflux RND transporter periplasmic adaptor subunit</fullName>
    </submittedName>
</protein>
<evidence type="ECO:0000259" key="7">
    <source>
        <dbReference type="Pfam" id="PF25954"/>
    </source>
</evidence>
<sequence length="367" mass="39851">MKIKNYSTILLGTALAGLMGVFGVAQTSAAQQAVPVIVKAVVSDRFVDRVEALGTLRANETVALTATVSEIVTAVHFEDGQRVNSGSILVEMTNEEEHALIEEERSTLTEAKKQYDRLRPLVGRGAASTSLLDQRRREYETAKARLRAIESKLRDRLIIAPFAGIVGLRNVSVGALIEPGDVITTLDDDSVMKLDFTVPSIYLASLKTGLPIVATSPAFGERQFEGNVSSIDSRIDPVTRAIVVRAILPNPERLLKPGLLMHVTLLKNPRDILVIPEEALIPSGRLNHVLVVDRSADPSVVHRRQVTIGNRRTGEVEIVEGLEAGEFVVVDGTLRARPGHPVTIIAQDGGDEPLARLLNRKRKGQGQ</sequence>
<evidence type="ECO:0000256" key="2">
    <source>
        <dbReference type="ARBA" id="ARBA00009477"/>
    </source>
</evidence>
<dbReference type="Pfam" id="PF25967">
    <property type="entry name" value="RND-MFP_C"/>
    <property type="match status" value="1"/>
</dbReference>
<evidence type="ECO:0000259" key="8">
    <source>
        <dbReference type="Pfam" id="PF25967"/>
    </source>
</evidence>
<dbReference type="Pfam" id="PF25954">
    <property type="entry name" value="Beta-barrel_RND_2"/>
    <property type="match status" value="1"/>
</dbReference>
<dbReference type="AlphaFoldDB" id="A0A5K7Z0N3"/>
<evidence type="ECO:0000313" key="10">
    <source>
        <dbReference type="Proteomes" id="UP000427769"/>
    </source>
</evidence>
<feature type="domain" description="Multidrug resistance protein MdtA-like C-terminal permuted SH3" evidence="8">
    <location>
        <begin position="272"/>
        <end position="333"/>
    </location>
</feature>
<gene>
    <name evidence="9" type="ORF">DSCW_29490</name>
</gene>
<reference evidence="9 10" key="1">
    <citation type="submission" date="2019-11" db="EMBL/GenBank/DDBJ databases">
        <title>Comparative genomics of hydrocarbon-degrading Desulfosarcina strains.</title>
        <authorList>
            <person name="Watanabe M."/>
            <person name="Kojima H."/>
            <person name="Fukui M."/>
        </authorList>
    </citation>
    <scope>NUCLEOTIDE SEQUENCE [LARGE SCALE GENOMIC DNA]</scope>
    <source>
        <strain evidence="9 10">PP31</strain>
    </source>
</reference>
<keyword evidence="10" id="KW-1185">Reference proteome</keyword>
<dbReference type="Gene3D" id="2.40.50.100">
    <property type="match status" value="1"/>
</dbReference>
<dbReference type="Gene3D" id="2.40.30.170">
    <property type="match status" value="1"/>
</dbReference>
<dbReference type="GO" id="GO:1990281">
    <property type="term" value="C:efflux pump complex"/>
    <property type="evidence" value="ECO:0007669"/>
    <property type="project" value="TreeGrafter"/>
</dbReference>
<dbReference type="EMBL" id="AP021875">
    <property type="protein sequence ID" value="BBO75532.1"/>
    <property type="molecule type" value="Genomic_DNA"/>
</dbReference>
<feature type="domain" description="Multidrug resistance protein MdtA-like barrel-sandwich hybrid" evidence="6">
    <location>
        <begin position="60"/>
        <end position="181"/>
    </location>
</feature>
<evidence type="ECO:0000256" key="4">
    <source>
        <dbReference type="SAM" id="Coils"/>
    </source>
</evidence>
<accession>A0A5K7Z0N3</accession>
<comment type="subcellular location">
    <subcellularLocation>
        <location evidence="1">Cell envelope</location>
    </subcellularLocation>
</comment>
<dbReference type="Pfam" id="PF25917">
    <property type="entry name" value="BSH_RND"/>
    <property type="match status" value="1"/>
</dbReference>
<feature type="chain" id="PRO_5024418591" evidence="5">
    <location>
        <begin position="30"/>
        <end position="367"/>
    </location>
</feature>
<dbReference type="PANTHER" id="PTHR30469">
    <property type="entry name" value="MULTIDRUG RESISTANCE PROTEIN MDTA"/>
    <property type="match status" value="1"/>
</dbReference>
<evidence type="ECO:0000259" key="6">
    <source>
        <dbReference type="Pfam" id="PF25917"/>
    </source>
</evidence>
<feature type="signal peptide" evidence="5">
    <location>
        <begin position="1"/>
        <end position="29"/>
    </location>
</feature>
<dbReference type="InterPro" id="IPR058792">
    <property type="entry name" value="Beta-barrel_RND_2"/>
</dbReference>
<dbReference type="NCBIfam" id="TIGR01730">
    <property type="entry name" value="RND_mfp"/>
    <property type="match status" value="1"/>
</dbReference>
<evidence type="ECO:0000256" key="3">
    <source>
        <dbReference type="ARBA" id="ARBA00022448"/>
    </source>
</evidence>
<dbReference type="InterPro" id="IPR058627">
    <property type="entry name" value="MdtA-like_C"/>
</dbReference>
<name>A0A5K7Z0N3_9BACT</name>
<keyword evidence="3" id="KW-0813">Transport</keyword>
<dbReference type="Gene3D" id="1.10.287.470">
    <property type="entry name" value="Helix hairpin bin"/>
    <property type="match status" value="1"/>
</dbReference>
<evidence type="ECO:0000256" key="1">
    <source>
        <dbReference type="ARBA" id="ARBA00004196"/>
    </source>
</evidence>
<feature type="domain" description="CusB-like beta-barrel" evidence="7">
    <location>
        <begin position="195"/>
        <end position="266"/>
    </location>
</feature>
<organism evidence="9 10">
    <name type="scientific">Desulfosarcina widdelii</name>
    <dbReference type="NCBI Taxonomy" id="947919"/>
    <lineage>
        <taxon>Bacteria</taxon>
        <taxon>Pseudomonadati</taxon>
        <taxon>Thermodesulfobacteriota</taxon>
        <taxon>Desulfobacteria</taxon>
        <taxon>Desulfobacterales</taxon>
        <taxon>Desulfosarcinaceae</taxon>
        <taxon>Desulfosarcina</taxon>
    </lineage>
</organism>
<comment type="similarity">
    <text evidence="2">Belongs to the membrane fusion protein (MFP) (TC 8.A.1) family.</text>
</comment>
<dbReference type="GO" id="GO:0015562">
    <property type="term" value="F:efflux transmembrane transporter activity"/>
    <property type="evidence" value="ECO:0007669"/>
    <property type="project" value="TreeGrafter"/>
</dbReference>
<dbReference type="KEGG" id="dwd:DSCW_29490"/>
<dbReference type="Gene3D" id="2.40.420.20">
    <property type="match status" value="1"/>
</dbReference>
<dbReference type="InterPro" id="IPR058625">
    <property type="entry name" value="MdtA-like_BSH"/>
</dbReference>
<proteinExistence type="inferred from homology"/>
<feature type="coiled-coil region" evidence="4">
    <location>
        <begin position="94"/>
        <end position="152"/>
    </location>
</feature>
<evidence type="ECO:0000256" key="5">
    <source>
        <dbReference type="SAM" id="SignalP"/>
    </source>
</evidence>
<dbReference type="RefSeq" id="WP_197740552.1">
    <property type="nucleotide sequence ID" value="NZ_AP021875.1"/>
</dbReference>